<proteinExistence type="predicted"/>
<evidence type="ECO:0000313" key="3">
    <source>
        <dbReference type="EMBL" id="TNC47264.1"/>
    </source>
</evidence>
<dbReference type="EMBL" id="VDFR01000047">
    <property type="protein sequence ID" value="TNC47264.1"/>
    <property type="molecule type" value="Genomic_DNA"/>
</dbReference>
<dbReference type="Proteomes" id="UP000306740">
    <property type="component" value="Unassembled WGS sequence"/>
</dbReference>
<dbReference type="InterPro" id="IPR004360">
    <property type="entry name" value="Glyas_Fos-R_dOase_dom"/>
</dbReference>
<gene>
    <name evidence="3" type="ORF">FHE65_10280</name>
    <name evidence="2" type="ORF">FHE65_10470</name>
</gene>
<sequence>MTTSPVPPDYGPLSPYVSVRGASAFVDFMVAAFGAVERGRFALPDGRLGHAEVLIGDRVVMAFDAAPEWPDCIALLSLFVEDVDATFVAALKAGAQEVTPLADDAFGNRGGRIRDPFGNIWWLASHVEDVTPEEMAARLAEPAYQQQMATAMETFDAEMRARRSRHG</sequence>
<dbReference type="PROSITE" id="PS51819">
    <property type="entry name" value="VOC"/>
    <property type="match status" value="1"/>
</dbReference>
<dbReference type="OrthoDB" id="9795306at2"/>
<dbReference type="EMBL" id="VDFR01000048">
    <property type="protein sequence ID" value="TNC47042.1"/>
    <property type="molecule type" value="Genomic_DNA"/>
</dbReference>
<evidence type="ECO:0000313" key="2">
    <source>
        <dbReference type="EMBL" id="TNC47042.1"/>
    </source>
</evidence>
<reference evidence="3 4" key="1">
    <citation type="submission" date="2019-05" db="EMBL/GenBank/DDBJ databases">
        <title>Mumia sp. nov., isolated from the intestinal contents of plateau pika (Ochotona curzoniae) in the Qinghai-Tibet plateau of China.</title>
        <authorList>
            <person name="Tian Z."/>
        </authorList>
    </citation>
    <scope>NUCLEOTIDE SEQUENCE [LARGE SCALE GENOMIC DNA]</scope>
    <source>
        <strain evidence="4">527</strain>
        <strain evidence="3">Z527</strain>
    </source>
</reference>
<comment type="caution">
    <text evidence="3">The sequence shown here is derived from an EMBL/GenBank/DDBJ whole genome shotgun (WGS) entry which is preliminary data.</text>
</comment>
<dbReference type="AlphaFoldDB" id="A0A5C4MU11"/>
<feature type="domain" description="VOC" evidence="1">
    <location>
        <begin position="11"/>
        <end position="126"/>
    </location>
</feature>
<evidence type="ECO:0000259" key="1">
    <source>
        <dbReference type="PROSITE" id="PS51819"/>
    </source>
</evidence>
<name>A0A5C4MU11_9ACTN</name>
<dbReference type="RefSeq" id="WP_139105801.1">
    <property type="nucleotide sequence ID" value="NZ_VDFR01000047.1"/>
</dbReference>
<dbReference type="InterPro" id="IPR037523">
    <property type="entry name" value="VOC_core"/>
</dbReference>
<dbReference type="InterPro" id="IPR029068">
    <property type="entry name" value="Glyas_Bleomycin-R_OHBP_Dase"/>
</dbReference>
<dbReference type="Gene3D" id="3.30.720.110">
    <property type="match status" value="1"/>
</dbReference>
<dbReference type="Gene3D" id="3.30.720.120">
    <property type="match status" value="1"/>
</dbReference>
<evidence type="ECO:0000313" key="4">
    <source>
        <dbReference type="Proteomes" id="UP000306740"/>
    </source>
</evidence>
<organism evidence="3 4">
    <name type="scientific">Mumia zhuanghuii</name>
    <dbReference type="NCBI Taxonomy" id="2585211"/>
    <lineage>
        <taxon>Bacteria</taxon>
        <taxon>Bacillati</taxon>
        <taxon>Actinomycetota</taxon>
        <taxon>Actinomycetes</taxon>
        <taxon>Propionibacteriales</taxon>
        <taxon>Nocardioidaceae</taxon>
        <taxon>Mumia</taxon>
    </lineage>
</organism>
<dbReference type="PANTHER" id="PTHR34109">
    <property type="entry name" value="BNAUNNG04460D PROTEIN-RELATED"/>
    <property type="match status" value="1"/>
</dbReference>
<dbReference type="CDD" id="cd07246">
    <property type="entry name" value="VOC_like"/>
    <property type="match status" value="1"/>
</dbReference>
<accession>A0A5C4MU11</accession>
<protein>
    <submittedName>
        <fullName evidence="3">VOC family protein</fullName>
    </submittedName>
</protein>
<dbReference type="PANTHER" id="PTHR34109:SF1">
    <property type="entry name" value="VOC DOMAIN-CONTAINING PROTEIN"/>
    <property type="match status" value="1"/>
</dbReference>
<dbReference type="Pfam" id="PF00903">
    <property type="entry name" value="Glyoxalase"/>
    <property type="match status" value="1"/>
</dbReference>
<dbReference type="SUPFAM" id="SSF54593">
    <property type="entry name" value="Glyoxalase/Bleomycin resistance protein/Dihydroxybiphenyl dioxygenase"/>
    <property type="match status" value="1"/>
</dbReference>